<feature type="domain" description="LytR/CpsA/Psr regulator C-terminal" evidence="3">
    <location>
        <begin position="358"/>
        <end position="442"/>
    </location>
</feature>
<evidence type="ECO:0000256" key="1">
    <source>
        <dbReference type="ARBA" id="ARBA00006068"/>
    </source>
</evidence>
<dbReference type="AlphaFoldDB" id="A0A1X1TXP0"/>
<dbReference type="EMBL" id="LQOT01000024">
    <property type="protein sequence ID" value="ORV49344.1"/>
    <property type="molecule type" value="Genomic_DNA"/>
</dbReference>
<dbReference type="Proteomes" id="UP000193465">
    <property type="component" value="Unassembled WGS sequence"/>
</dbReference>
<protein>
    <submittedName>
        <fullName evidence="4">LytR family transcriptional regulator</fullName>
    </submittedName>
</protein>
<proteinExistence type="inferred from homology"/>
<comment type="caution">
    <text evidence="4">The sequence shown here is derived from an EMBL/GenBank/DDBJ whole genome shotgun (WGS) entry which is preliminary data.</text>
</comment>
<dbReference type="Gene3D" id="3.30.70.2390">
    <property type="match status" value="1"/>
</dbReference>
<evidence type="ECO:0000313" key="4">
    <source>
        <dbReference type="EMBL" id="ORV49344.1"/>
    </source>
</evidence>
<dbReference type="InterPro" id="IPR027381">
    <property type="entry name" value="LytR/CpsA/Psr_C"/>
</dbReference>
<dbReference type="Gene3D" id="3.40.630.190">
    <property type="entry name" value="LCP protein"/>
    <property type="match status" value="1"/>
</dbReference>
<dbReference type="PANTHER" id="PTHR33392:SF6">
    <property type="entry name" value="POLYISOPRENYL-TEICHOIC ACID--PEPTIDOGLYCAN TEICHOIC ACID TRANSFERASE TAGU"/>
    <property type="match status" value="1"/>
</dbReference>
<keyword evidence="5" id="KW-1185">Reference proteome</keyword>
<dbReference type="InterPro" id="IPR050922">
    <property type="entry name" value="LytR/CpsA/Psr_CW_biosynth"/>
</dbReference>
<feature type="domain" description="Cell envelope-related transcriptional attenuator" evidence="2">
    <location>
        <begin position="88"/>
        <end position="257"/>
    </location>
</feature>
<dbReference type="NCBIfam" id="TIGR00350">
    <property type="entry name" value="lytR_cpsA_psr"/>
    <property type="match status" value="1"/>
</dbReference>
<reference evidence="4 5" key="1">
    <citation type="submission" date="2016-01" db="EMBL/GenBank/DDBJ databases">
        <title>The new phylogeny of the genus Mycobacterium.</title>
        <authorList>
            <person name="Tarcisio F."/>
            <person name="Conor M."/>
            <person name="Antonella G."/>
            <person name="Elisabetta G."/>
            <person name="Giulia F.S."/>
            <person name="Sara T."/>
            <person name="Anna F."/>
            <person name="Clotilde B."/>
            <person name="Roberto B."/>
            <person name="Veronica D.S."/>
            <person name="Fabio R."/>
            <person name="Monica P."/>
            <person name="Olivier J."/>
            <person name="Enrico T."/>
            <person name="Nicola S."/>
        </authorList>
    </citation>
    <scope>NUCLEOTIDE SEQUENCE [LARGE SCALE GENOMIC DNA]</scope>
    <source>
        <strain evidence="4 5">ATCC 27353</strain>
    </source>
</reference>
<dbReference type="STRING" id="188915.AWC02_07030"/>
<dbReference type="InterPro" id="IPR004474">
    <property type="entry name" value="LytR_CpsA_psr"/>
</dbReference>
<gene>
    <name evidence="4" type="ORF">AWC02_07030</name>
</gene>
<dbReference type="PANTHER" id="PTHR33392">
    <property type="entry name" value="POLYISOPRENYL-TEICHOIC ACID--PEPTIDOGLYCAN TEICHOIC ACID TRANSFERASE TAGU"/>
    <property type="match status" value="1"/>
</dbReference>
<sequence length="489" mass="50590">MPAQRVIRVIATVAAVTVVLGTGVAWSRVRSFEDGIFHVSSMALGKGGSDGAVDILLVGMDSRTDAHGNPLTPEELAALRVGDDDATNTDTIILVRIPNNGKSATAISIPRDSYVAAPGLDKTKINGVYGATRLETADALVATGMDPIQAQARGTEAGREALIKTVADLTGVTVDHYAEVGLLGFALITDALGGVDVCLKEPAYEELSGADFPAGWQRLGGGEALSFVRQRHGLPHGDLDRVRRQQAVMAALAHKVISGKTLSSPGTLSRLQAAVQRSVVLSEGWDVLDFITKLQDLAAGKVAFATIPVLEEAGWSDDGMQSVVRVDPGQVADWVDSLLHEQDEDKTELLAYNPEETTASVLNDTDINGLAAAVSGVLGARGYGTGTVGNNESAHVSTSQVQAASVDDPGAQAVARDLGGLPVVSNDAVPTGTVRVVLANDYTGPGSGLGTGDRTEMAAIARTADEQEPQIPAAAPILTAGANDPQCVN</sequence>
<comment type="similarity">
    <text evidence="1">Belongs to the LytR/CpsA/Psr (LCP) family.</text>
</comment>
<evidence type="ECO:0000259" key="2">
    <source>
        <dbReference type="Pfam" id="PF03816"/>
    </source>
</evidence>
<dbReference type="Pfam" id="PF13399">
    <property type="entry name" value="LytR_C"/>
    <property type="match status" value="1"/>
</dbReference>
<evidence type="ECO:0000313" key="5">
    <source>
        <dbReference type="Proteomes" id="UP000193465"/>
    </source>
</evidence>
<evidence type="ECO:0000259" key="3">
    <source>
        <dbReference type="Pfam" id="PF13399"/>
    </source>
</evidence>
<dbReference type="Pfam" id="PF03816">
    <property type="entry name" value="LytR_cpsA_psr"/>
    <property type="match status" value="1"/>
</dbReference>
<accession>A0A1X1TXP0</accession>
<name>A0A1X1TXP0_9MYCO</name>
<organism evidence="4 5">
    <name type="scientific">Mycolicibacter engbaekii</name>
    <dbReference type="NCBI Taxonomy" id="188915"/>
    <lineage>
        <taxon>Bacteria</taxon>
        <taxon>Bacillati</taxon>
        <taxon>Actinomycetota</taxon>
        <taxon>Actinomycetes</taxon>
        <taxon>Mycobacteriales</taxon>
        <taxon>Mycobacteriaceae</taxon>
        <taxon>Mycolicibacter</taxon>
    </lineage>
</organism>
<dbReference type="RefSeq" id="WP_207568009.1">
    <property type="nucleotide sequence ID" value="NZ_LQOT01000024.1"/>
</dbReference>